<dbReference type="Proteomes" id="UP000670947">
    <property type="component" value="Unassembled WGS sequence"/>
</dbReference>
<evidence type="ECO:0000313" key="3">
    <source>
        <dbReference type="Proteomes" id="UP000670947"/>
    </source>
</evidence>
<protein>
    <submittedName>
        <fullName evidence="2">Uncharacterized protein</fullName>
    </submittedName>
</protein>
<proteinExistence type="predicted"/>
<feature type="compositionally biased region" description="Basic and acidic residues" evidence="1">
    <location>
        <begin position="110"/>
        <end position="121"/>
    </location>
</feature>
<feature type="compositionally biased region" description="Basic and acidic residues" evidence="1">
    <location>
        <begin position="1"/>
        <end position="29"/>
    </location>
</feature>
<gene>
    <name evidence="2" type="ORF">I8J29_01640</name>
</gene>
<accession>A0ABS3W3M1</accession>
<evidence type="ECO:0000256" key="1">
    <source>
        <dbReference type="SAM" id="MobiDB-lite"/>
    </source>
</evidence>
<evidence type="ECO:0000313" key="2">
    <source>
        <dbReference type="EMBL" id="MBO7742880.1"/>
    </source>
</evidence>
<name>A0ABS3W3M1_9BACL</name>
<reference evidence="2 3" key="1">
    <citation type="submission" date="2021-03" db="EMBL/GenBank/DDBJ databases">
        <title>Paenibacillus artemisicola MWE-103 whole genome sequence.</title>
        <authorList>
            <person name="Ham Y.J."/>
        </authorList>
    </citation>
    <scope>NUCLEOTIDE SEQUENCE [LARGE SCALE GENOMIC DNA]</scope>
    <source>
        <strain evidence="2 3">MWE-103</strain>
    </source>
</reference>
<dbReference type="EMBL" id="JAGGDJ010000001">
    <property type="protein sequence ID" value="MBO7742880.1"/>
    <property type="molecule type" value="Genomic_DNA"/>
</dbReference>
<feature type="region of interest" description="Disordered" evidence="1">
    <location>
        <begin position="1"/>
        <end position="38"/>
    </location>
</feature>
<comment type="caution">
    <text evidence="2">The sequence shown here is derived from an EMBL/GenBank/DDBJ whole genome shotgun (WGS) entry which is preliminary data.</text>
</comment>
<organism evidence="2 3">
    <name type="scientific">Paenibacillus artemisiicola</name>
    <dbReference type="NCBI Taxonomy" id="1172618"/>
    <lineage>
        <taxon>Bacteria</taxon>
        <taxon>Bacillati</taxon>
        <taxon>Bacillota</taxon>
        <taxon>Bacilli</taxon>
        <taxon>Bacillales</taxon>
        <taxon>Paenibacillaceae</taxon>
        <taxon>Paenibacillus</taxon>
    </lineage>
</organism>
<feature type="region of interest" description="Disordered" evidence="1">
    <location>
        <begin position="97"/>
        <end position="121"/>
    </location>
</feature>
<keyword evidence="3" id="KW-1185">Reference proteome</keyword>
<dbReference type="RefSeq" id="WP_208845840.1">
    <property type="nucleotide sequence ID" value="NZ_JAGGDJ010000001.1"/>
</dbReference>
<sequence>MRDGRHGPRGPHDHRDHRGHRGPEHDERGKHRFQSAQTFRRGRAIAFLERLQVRRSTLLQQLNQPEYDTIKPIISGELKATDAIIQEFIHSFELLEAEPAVDPAGEPEQGGERAGTDPEGG</sequence>